<evidence type="ECO:0000313" key="1">
    <source>
        <dbReference type="EMBL" id="MFC4605558.1"/>
    </source>
</evidence>
<dbReference type="EMBL" id="JBHSFO010000012">
    <property type="protein sequence ID" value="MFC4605558.1"/>
    <property type="molecule type" value="Genomic_DNA"/>
</dbReference>
<reference evidence="2" key="1">
    <citation type="journal article" date="2019" name="Int. J. Syst. Evol. Microbiol.">
        <title>The Global Catalogue of Microorganisms (GCM) 10K type strain sequencing project: providing services to taxonomists for standard genome sequencing and annotation.</title>
        <authorList>
            <consortium name="The Broad Institute Genomics Platform"/>
            <consortium name="The Broad Institute Genome Sequencing Center for Infectious Disease"/>
            <person name="Wu L."/>
            <person name="Ma J."/>
        </authorList>
    </citation>
    <scope>NUCLEOTIDE SEQUENCE [LARGE SCALE GENOMIC DNA]</scope>
    <source>
        <strain evidence="2">CCUG 54520</strain>
    </source>
</reference>
<protein>
    <submittedName>
        <fullName evidence="1">DUF4245 domain-containing protein</fullName>
    </submittedName>
</protein>
<dbReference type="Proteomes" id="UP001595914">
    <property type="component" value="Unassembled WGS sequence"/>
</dbReference>
<name>A0ABV9FX23_9NOCA</name>
<proteinExistence type="predicted"/>
<comment type="caution">
    <text evidence="1">The sequence shown here is derived from an EMBL/GenBank/DDBJ whole genome shotgun (WGS) entry which is preliminary data.</text>
</comment>
<evidence type="ECO:0000313" key="2">
    <source>
        <dbReference type="Proteomes" id="UP001595914"/>
    </source>
</evidence>
<keyword evidence="2" id="KW-1185">Reference proteome</keyword>
<dbReference type="RefSeq" id="WP_378419248.1">
    <property type="nucleotide sequence ID" value="NZ_JBHSFO010000012.1"/>
</dbReference>
<sequence>MAAEKNRIFHNNRDMIWSLLPLVLICLVIAGIASQCTLSPGGPTQGKVPHVDIDTVLKYDARDLAFPIRNPGVIEGWQPNSGNRGTVAGDGGGDASTIGFLTDKGRYLQLTQSSASEEALVPWVVGDSRVPSGTQQVGPDSWVVYDEEGSEPIWVADFGDVRLLITGSGTADEYTTLAEAVGAAQPLATS</sequence>
<dbReference type="InterPro" id="IPR025339">
    <property type="entry name" value="DUF4245"/>
</dbReference>
<accession>A0ABV9FX23</accession>
<gene>
    <name evidence="1" type="ORF">ACFO6S_17800</name>
</gene>
<dbReference type="Pfam" id="PF14030">
    <property type="entry name" value="DUF4245"/>
    <property type="match status" value="1"/>
</dbReference>
<organism evidence="1 2">
    <name type="scientific">Rhodococcus kronopolitis</name>
    <dbReference type="NCBI Taxonomy" id="1460226"/>
    <lineage>
        <taxon>Bacteria</taxon>
        <taxon>Bacillati</taxon>
        <taxon>Actinomycetota</taxon>
        <taxon>Actinomycetes</taxon>
        <taxon>Mycobacteriales</taxon>
        <taxon>Nocardiaceae</taxon>
        <taxon>Rhodococcus</taxon>
    </lineage>
</organism>